<sequence>MKQLANKPLFLTAILAIPLWAVFGNFLVGVMVALFAAFFIAMCRSLYVLKQSQNSRQSKEDNTKP</sequence>
<gene>
    <name evidence="2" type="ORF">DFR37_11326</name>
</gene>
<evidence type="ECO:0000313" key="2">
    <source>
        <dbReference type="EMBL" id="RBP36195.1"/>
    </source>
</evidence>
<dbReference type="EMBL" id="QNRQ01000013">
    <property type="protein sequence ID" value="RBP36195.1"/>
    <property type="molecule type" value="Genomic_DNA"/>
</dbReference>
<protein>
    <submittedName>
        <fullName evidence="2">Uncharacterized protein</fullName>
    </submittedName>
</protein>
<accession>A0A366H4V6</accession>
<proteinExistence type="predicted"/>
<name>A0A366H4V6_9BURK</name>
<keyword evidence="3" id="KW-1185">Reference proteome</keyword>
<organism evidence="2 3">
    <name type="scientific">Eoetvoesiella caeni</name>
    <dbReference type="NCBI Taxonomy" id="645616"/>
    <lineage>
        <taxon>Bacteria</taxon>
        <taxon>Pseudomonadati</taxon>
        <taxon>Pseudomonadota</taxon>
        <taxon>Betaproteobacteria</taxon>
        <taxon>Burkholderiales</taxon>
        <taxon>Alcaligenaceae</taxon>
        <taxon>Eoetvoesiella</taxon>
    </lineage>
</organism>
<keyword evidence="1" id="KW-0812">Transmembrane</keyword>
<evidence type="ECO:0000313" key="3">
    <source>
        <dbReference type="Proteomes" id="UP000253628"/>
    </source>
</evidence>
<comment type="caution">
    <text evidence="2">The sequence shown here is derived from an EMBL/GenBank/DDBJ whole genome shotgun (WGS) entry which is preliminary data.</text>
</comment>
<feature type="transmembrane region" description="Helical" evidence="1">
    <location>
        <begin position="31"/>
        <end position="49"/>
    </location>
</feature>
<dbReference type="AlphaFoldDB" id="A0A366H4V6"/>
<keyword evidence="1" id="KW-0472">Membrane</keyword>
<reference evidence="2 3" key="1">
    <citation type="submission" date="2018-06" db="EMBL/GenBank/DDBJ databases">
        <title>Genomic Encyclopedia of Type Strains, Phase IV (KMG-IV): sequencing the most valuable type-strain genomes for metagenomic binning, comparative biology and taxonomic classification.</title>
        <authorList>
            <person name="Goeker M."/>
        </authorList>
    </citation>
    <scope>NUCLEOTIDE SEQUENCE [LARGE SCALE GENOMIC DNA]</scope>
    <source>
        <strain evidence="2 3">DSM 25520</strain>
    </source>
</reference>
<evidence type="ECO:0000256" key="1">
    <source>
        <dbReference type="SAM" id="Phobius"/>
    </source>
</evidence>
<keyword evidence="1" id="KW-1133">Transmembrane helix</keyword>
<dbReference type="OrthoDB" id="8689684at2"/>
<dbReference type="Proteomes" id="UP000253628">
    <property type="component" value="Unassembled WGS sequence"/>
</dbReference>